<evidence type="ECO:0000313" key="2">
    <source>
        <dbReference type="Proteomes" id="UP001420932"/>
    </source>
</evidence>
<protein>
    <submittedName>
        <fullName evidence="1">Uncharacterized protein</fullName>
    </submittedName>
</protein>
<keyword evidence="2" id="KW-1185">Reference proteome</keyword>
<gene>
    <name evidence="1" type="ORF">Syun_003849</name>
</gene>
<evidence type="ECO:0000313" key="1">
    <source>
        <dbReference type="EMBL" id="KAK9162947.1"/>
    </source>
</evidence>
<organism evidence="1 2">
    <name type="scientific">Stephania yunnanensis</name>
    <dbReference type="NCBI Taxonomy" id="152371"/>
    <lineage>
        <taxon>Eukaryota</taxon>
        <taxon>Viridiplantae</taxon>
        <taxon>Streptophyta</taxon>
        <taxon>Embryophyta</taxon>
        <taxon>Tracheophyta</taxon>
        <taxon>Spermatophyta</taxon>
        <taxon>Magnoliopsida</taxon>
        <taxon>Ranunculales</taxon>
        <taxon>Menispermaceae</taxon>
        <taxon>Menispermoideae</taxon>
        <taxon>Cissampelideae</taxon>
        <taxon>Stephania</taxon>
    </lineage>
</organism>
<accession>A0AAP0L3G9</accession>
<dbReference type="AlphaFoldDB" id="A0AAP0L3G9"/>
<proteinExistence type="predicted"/>
<dbReference type="EMBL" id="JBBNAF010000002">
    <property type="protein sequence ID" value="KAK9162947.1"/>
    <property type="molecule type" value="Genomic_DNA"/>
</dbReference>
<sequence length="56" mass="5992">MNSTALVISKCCMCPIGITYLCSSFLGLTEYRSTVQQGESAIARSTVQQGESSIAR</sequence>
<reference evidence="1 2" key="1">
    <citation type="submission" date="2024-01" db="EMBL/GenBank/DDBJ databases">
        <title>Genome assemblies of Stephania.</title>
        <authorList>
            <person name="Yang L."/>
        </authorList>
    </citation>
    <scope>NUCLEOTIDE SEQUENCE [LARGE SCALE GENOMIC DNA]</scope>
    <source>
        <strain evidence="1">YNDBR</strain>
        <tissue evidence="1">Leaf</tissue>
    </source>
</reference>
<dbReference type="Proteomes" id="UP001420932">
    <property type="component" value="Unassembled WGS sequence"/>
</dbReference>
<comment type="caution">
    <text evidence="1">The sequence shown here is derived from an EMBL/GenBank/DDBJ whole genome shotgun (WGS) entry which is preliminary data.</text>
</comment>
<name>A0AAP0L3G9_9MAGN</name>